<evidence type="ECO:0000313" key="2">
    <source>
        <dbReference type="Proteomes" id="UP000019473"/>
    </source>
</evidence>
<comment type="caution">
    <text evidence="1">The sequence shown here is derived from an EMBL/GenBank/DDBJ whole genome shotgun (WGS) entry which is preliminary data.</text>
</comment>
<reference evidence="1 2" key="1">
    <citation type="submission" date="2013-03" db="EMBL/GenBank/DDBJ databases">
        <title>The Genome Sequence of Cladophialophora yegresii CBS 114405.</title>
        <authorList>
            <consortium name="The Broad Institute Genomics Platform"/>
            <person name="Cuomo C."/>
            <person name="de Hoog S."/>
            <person name="Gorbushina A."/>
            <person name="Walker B."/>
            <person name="Young S.K."/>
            <person name="Zeng Q."/>
            <person name="Gargeya S."/>
            <person name="Fitzgerald M."/>
            <person name="Haas B."/>
            <person name="Abouelleil A."/>
            <person name="Allen A.W."/>
            <person name="Alvarado L."/>
            <person name="Arachchi H.M."/>
            <person name="Berlin A.M."/>
            <person name="Chapman S.B."/>
            <person name="Gainer-Dewar J."/>
            <person name="Goldberg J."/>
            <person name="Griggs A."/>
            <person name="Gujja S."/>
            <person name="Hansen M."/>
            <person name="Howarth C."/>
            <person name="Imamovic A."/>
            <person name="Ireland A."/>
            <person name="Larimer J."/>
            <person name="McCowan C."/>
            <person name="Murphy C."/>
            <person name="Pearson M."/>
            <person name="Poon T.W."/>
            <person name="Priest M."/>
            <person name="Roberts A."/>
            <person name="Saif S."/>
            <person name="Shea T."/>
            <person name="Sisk P."/>
            <person name="Sykes S."/>
            <person name="Wortman J."/>
            <person name="Nusbaum C."/>
            <person name="Birren B."/>
        </authorList>
    </citation>
    <scope>NUCLEOTIDE SEQUENCE [LARGE SCALE GENOMIC DNA]</scope>
    <source>
        <strain evidence="1 2">CBS 114405</strain>
    </source>
</reference>
<sequence>MGDSGVKAPIDHVENKTDVDDLPQLDKANKILADAGGQRVFLPPENNSRVLKKIDLFILPVVLGIYFLQALDKATLAYASLFG</sequence>
<dbReference type="HOGENOM" id="CLU_2542400_0_0_1"/>
<organism evidence="1 2">
    <name type="scientific">Cladophialophora yegresii CBS 114405</name>
    <dbReference type="NCBI Taxonomy" id="1182544"/>
    <lineage>
        <taxon>Eukaryota</taxon>
        <taxon>Fungi</taxon>
        <taxon>Dikarya</taxon>
        <taxon>Ascomycota</taxon>
        <taxon>Pezizomycotina</taxon>
        <taxon>Eurotiomycetes</taxon>
        <taxon>Chaetothyriomycetidae</taxon>
        <taxon>Chaetothyriales</taxon>
        <taxon>Herpotrichiellaceae</taxon>
        <taxon>Cladophialophora</taxon>
    </lineage>
</organism>
<proteinExistence type="predicted"/>
<dbReference type="AlphaFoldDB" id="W9W2R1"/>
<dbReference type="OrthoDB" id="4526434at2759"/>
<name>W9W2R1_9EURO</name>
<dbReference type="Proteomes" id="UP000019473">
    <property type="component" value="Unassembled WGS sequence"/>
</dbReference>
<keyword evidence="2" id="KW-1185">Reference proteome</keyword>
<dbReference type="VEuPathDB" id="FungiDB:A1O7_02691"/>
<protein>
    <recommendedName>
        <fullName evidence="3">Major facilitator superfamily (MFS) profile domain-containing protein</fullName>
    </recommendedName>
</protein>
<gene>
    <name evidence="1" type="ORF">A1O7_02691</name>
</gene>
<dbReference type="GeneID" id="19177297"/>
<evidence type="ECO:0000313" key="1">
    <source>
        <dbReference type="EMBL" id="EXJ62258.1"/>
    </source>
</evidence>
<dbReference type="EMBL" id="AMGW01000002">
    <property type="protein sequence ID" value="EXJ62258.1"/>
    <property type="molecule type" value="Genomic_DNA"/>
</dbReference>
<accession>W9W2R1</accession>
<evidence type="ECO:0008006" key="3">
    <source>
        <dbReference type="Google" id="ProtNLM"/>
    </source>
</evidence>
<dbReference type="RefSeq" id="XP_007754912.1">
    <property type="nucleotide sequence ID" value="XM_007756722.1"/>
</dbReference>
<dbReference type="STRING" id="1182544.W9W2R1"/>